<evidence type="ECO:0000313" key="1">
    <source>
        <dbReference type="EMBL" id="CAG8770057.1"/>
    </source>
</evidence>
<accession>A0ACA9QZ98</accession>
<protein>
    <submittedName>
        <fullName evidence="1">4701_t:CDS:1</fullName>
    </submittedName>
</protein>
<feature type="non-terminal residue" evidence="1">
    <location>
        <position position="41"/>
    </location>
</feature>
<gene>
    <name evidence="1" type="ORF">SPELUC_LOCUS15718</name>
</gene>
<feature type="non-terminal residue" evidence="1">
    <location>
        <position position="1"/>
    </location>
</feature>
<proteinExistence type="predicted"/>
<keyword evidence="2" id="KW-1185">Reference proteome</keyword>
<evidence type="ECO:0000313" key="2">
    <source>
        <dbReference type="Proteomes" id="UP000789366"/>
    </source>
</evidence>
<name>A0ACA9QZ98_9GLOM</name>
<dbReference type="EMBL" id="CAJVPW010053489">
    <property type="protein sequence ID" value="CAG8770057.1"/>
    <property type="molecule type" value="Genomic_DNA"/>
</dbReference>
<sequence>TGYDTVYGHHLKNKIKIIELSSISDRLLKSVCNRFRLFKGP</sequence>
<dbReference type="Proteomes" id="UP000789366">
    <property type="component" value="Unassembled WGS sequence"/>
</dbReference>
<organism evidence="1 2">
    <name type="scientific">Cetraspora pellucida</name>
    <dbReference type="NCBI Taxonomy" id="1433469"/>
    <lineage>
        <taxon>Eukaryota</taxon>
        <taxon>Fungi</taxon>
        <taxon>Fungi incertae sedis</taxon>
        <taxon>Mucoromycota</taxon>
        <taxon>Glomeromycotina</taxon>
        <taxon>Glomeromycetes</taxon>
        <taxon>Diversisporales</taxon>
        <taxon>Gigasporaceae</taxon>
        <taxon>Cetraspora</taxon>
    </lineage>
</organism>
<reference evidence="1" key="1">
    <citation type="submission" date="2021-06" db="EMBL/GenBank/DDBJ databases">
        <authorList>
            <person name="Kallberg Y."/>
            <person name="Tangrot J."/>
            <person name="Rosling A."/>
        </authorList>
    </citation>
    <scope>NUCLEOTIDE SEQUENCE</scope>
    <source>
        <strain evidence="1">28 12/20/2015</strain>
    </source>
</reference>
<comment type="caution">
    <text evidence="1">The sequence shown here is derived from an EMBL/GenBank/DDBJ whole genome shotgun (WGS) entry which is preliminary data.</text>
</comment>